<accession>I3UM91</accession>
<dbReference type="EMBL" id="HQ317390">
    <property type="protein sequence ID" value="AFK66606.1"/>
    <property type="molecule type" value="Genomic_DNA"/>
</dbReference>
<sequence>MTIENITAIFKELETSIHTINPVLSYDDIAPKFTALCEAIEAFTGDTEEWCYIGEHGYCCIDDLLIGAFWHFTEWHKGQSSLSYAALSALGGIYTPNMECAPTDQDDSGFDTYDLLNDLATAFNKK</sequence>
<keyword evidence="2" id="KW-1185">Reference proteome</keyword>
<protein>
    <submittedName>
        <fullName evidence="1">Uncharacterized protein</fullName>
    </submittedName>
</protein>
<reference evidence="1 2" key="1">
    <citation type="journal article" date="2013" name="Extremophiles">
        <title>Genomic analysis of cold-active Colwelliaphage 9A and psychrophilic phage-host interactions.</title>
        <authorList>
            <person name="Colangelo-Lillis J.R."/>
            <person name="Deming J.W."/>
        </authorList>
    </citation>
    <scope>NUCLEOTIDE SEQUENCE [LARGE SCALE GENOMIC DNA]</scope>
    <source>
        <strain evidence="1">9A</strain>
    </source>
</reference>
<organism evidence="1 2">
    <name type="scientific">Colwellia phage 9A</name>
    <dbReference type="NCBI Taxonomy" id="765765"/>
    <lineage>
        <taxon>Viruses</taxon>
        <taxon>Duplodnaviria</taxon>
        <taxon>Heunggongvirae</taxon>
        <taxon>Uroviricota</taxon>
        <taxon>Caudoviricetes</taxon>
        <taxon>Franklinbayvirus</taxon>
        <taxon>Franklinbayvirus fv9A</taxon>
    </lineage>
</organism>
<dbReference type="GeneID" id="13165576"/>
<evidence type="ECO:0000313" key="2">
    <source>
        <dbReference type="Proteomes" id="UP000005266"/>
    </source>
</evidence>
<evidence type="ECO:0000313" key="1">
    <source>
        <dbReference type="EMBL" id="AFK66606.1"/>
    </source>
</evidence>
<name>I3UM91_9CAUD</name>
<dbReference type="RefSeq" id="YP_006489196.1">
    <property type="nucleotide sequence ID" value="NC_018088.1"/>
</dbReference>
<gene>
    <name evidence="1" type="ORF">COPG_00010</name>
</gene>
<proteinExistence type="predicted"/>
<dbReference type="Proteomes" id="UP000005266">
    <property type="component" value="Segment"/>
</dbReference>
<dbReference type="KEGG" id="vg:13165576"/>